<dbReference type="HOGENOM" id="CLU_2024469_0_0_10"/>
<name>G5SWR7_9BACT</name>
<proteinExistence type="predicted"/>
<dbReference type="eggNOG" id="COG0526">
    <property type="taxonomic scope" value="Bacteria"/>
</dbReference>
<reference evidence="1 2" key="1">
    <citation type="submission" date="2011-03" db="EMBL/GenBank/DDBJ databases">
        <authorList>
            <person name="Weinstock G."/>
            <person name="Sodergren E."/>
            <person name="Clifton S."/>
            <person name="Fulton L."/>
            <person name="Fulton B."/>
            <person name="Courtney L."/>
            <person name="Fronick C."/>
            <person name="Harrison M."/>
            <person name="Strong C."/>
            <person name="Farmer C."/>
            <person name="Delahaunty K."/>
            <person name="Markovic C."/>
            <person name="Hall O."/>
            <person name="Minx P."/>
            <person name="Tomlinson C."/>
            <person name="Mitreva M."/>
            <person name="Hou S."/>
            <person name="Chen J."/>
            <person name="Wollam A."/>
            <person name="Pepin K.H."/>
            <person name="Johnson M."/>
            <person name="Bhonagiri V."/>
            <person name="Zhang X."/>
            <person name="Suruliraj S."/>
            <person name="Warren W."/>
            <person name="Chinwalla A."/>
            <person name="Mardis E.R."/>
            <person name="Wilson R.K."/>
        </authorList>
    </citation>
    <scope>NUCLEOTIDE SEQUENCE [LARGE SCALE GENOMIC DNA]</scope>
    <source>
        <strain evidence="1 2">YIT 11840</strain>
    </source>
</reference>
<dbReference type="OrthoDB" id="979391at2"/>
<dbReference type="GeneID" id="93558974"/>
<comment type="caution">
    <text evidence="1">The sequence shown here is derived from an EMBL/GenBank/DDBJ whole genome shotgun (WGS) entry which is preliminary data.</text>
</comment>
<dbReference type="STRING" id="762968.HMPREF9441_03840"/>
<evidence type="ECO:0000313" key="2">
    <source>
        <dbReference type="Proteomes" id="UP000003598"/>
    </source>
</evidence>
<dbReference type="AlphaFoldDB" id="G5SWR7"/>
<dbReference type="Proteomes" id="UP000003598">
    <property type="component" value="Unassembled WGS sequence"/>
</dbReference>
<protein>
    <submittedName>
        <fullName evidence="1">Uncharacterized protein</fullName>
    </submittedName>
</protein>
<gene>
    <name evidence="1" type="ORF">HMPREF9441_03840</name>
</gene>
<organism evidence="1 2">
    <name type="scientific">Paraprevotella clara YIT 11840</name>
    <dbReference type="NCBI Taxonomy" id="762968"/>
    <lineage>
        <taxon>Bacteria</taxon>
        <taxon>Pseudomonadati</taxon>
        <taxon>Bacteroidota</taxon>
        <taxon>Bacteroidia</taxon>
        <taxon>Bacteroidales</taxon>
        <taxon>Prevotellaceae</taxon>
        <taxon>Paraprevotella</taxon>
    </lineage>
</organism>
<accession>G5SWR7</accession>
<dbReference type="RefSeq" id="WP_008623089.1">
    <property type="nucleotide sequence ID" value="NZ_JH376661.1"/>
</dbReference>
<evidence type="ECO:0000313" key="1">
    <source>
        <dbReference type="EMBL" id="EHG98298.1"/>
    </source>
</evidence>
<dbReference type="PATRIC" id="fig|762968.3.peg.3355"/>
<keyword evidence="2" id="KW-1185">Reference proteome</keyword>
<dbReference type="EMBL" id="AFFY01000098">
    <property type="protein sequence ID" value="EHG98298.1"/>
    <property type="molecule type" value="Genomic_DNA"/>
</dbReference>
<sequence>MERYMEAYNRKQYWIQLDSVLHLHGAVTGRDYPLRRCEGLALGQRVYMPDSGNVSFRLVFPPLDGRDTSFDFMEGGKDGWFIKGVNLKEEREGKLHCRLTGTVEKTTEASRLVLHCYGLMRG</sequence>